<keyword evidence="4" id="KW-1185">Reference proteome</keyword>
<protein>
    <submittedName>
        <fullName evidence="3">Dolichol-phosphate mannosyltransferase</fullName>
    </submittedName>
</protein>
<dbReference type="Pfam" id="PF00535">
    <property type="entry name" value="Glycos_transf_2"/>
    <property type="match status" value="1"/>
</dbReference>
<proteinExistence type="inferred from homology"/>
<name>A0A1G9LDD2_9ACTN</name>
<dbReference type="EMBL" id="FNHE01000001">
    <property type="protein sequence ID" value="SDL59962.1"/>
    <property type="molecule type" value="Genomic_DNA"/>
</dbReference>
<dbReference type="InterPro" id="IPR029044">
    <property type="entry name" value="Nucleotide-diphossugar_trans"/>
</dbReference>
<reference evidence="4" key="1">
    <citation type="submission" date="2016-10" db="EMBL/GenBank/DDBJ databases">
        <authorList>
            <person name="Varghese N."/>
            <person name="Submissions S."/>
        </authorList>
    </citation>
    <scope>NUCLEOTIDE SEQUENCE [LARGE SCALE GENOMIC DNA]</scope>
    <source>
        <strain evidence="4">DSM 45419</strain>
    </source>
</reference>
<keyword evidence="3" id="KW-0808">Transferase</keyword>
<dbReference type="RefSeq" id="WP_091213019.1">
    <property type="nucleotide sequence ID" value="NZ_FNHE01000001.1"/>
</dbReference>
<dbReference type="STRING" id="1137991.SAMN05660642_00381"/>
<dbReference type="InterPro" id="IPR050256">
    <property type="entry name" value="Glycosyltransferase_2"/>
</dbReference>
<dbReference type="CDD" id="cd04179">
    <property type="entry name" value="DPM_DPG-synthase_like"/>
    <property type="match status" value="1"/>
</dbReference>
<organism evidence="3 4">
    <name type="scientific">Geodermatophilus siccatus</name>
    <dbReference type="NCBI Taxonomy" id="1137991"/>
    <lineage>
        <taxon>Bacteria</taxon>
        <taxon>Bacillati</taxon>
        <taxon>Actinomycetota</taxon>
        <taxon>Actinomycetes</taxon>
        <taxon>Geodermatophilales</taxon>
        <taxon>Geodermatophilaceae</taxon>
        <taxon>Geodermatophilus</taxon>
    </lineage>
</organism>
<dbReference type="PANTHER" id="PTHR48090">
    <property type="entry name" value="UNDECAPRENYL-PHOSPHATE 4-DEOXY-4-FORMAMIDO-L-ARABINOSE TRANSFERASE-RELATED"/>
    <property type="match status" value="1"/>
</dbReference>
<evidence type="ECO:0000313" key="3">
    <source>
        <dbReference type="EMBL" id="SDL59962.1"/>
    </source>
</evidence>
<feature type="domain" description="Glycosyltransferase 2-like" evidence="2">
    <location>
        <begin position="32"/>
        <end position="167"/>
    </location>
</feature>
<comment type="similarity">
    <text evidence="1">Belongs to the glycosyltransferase 2 family.</text>
</comment>
<keyword evidence="3" id="KW-0328">Glycosyltransferase</keyword>
<dbReference type="Gene3D" id="3.90.550.10">
    <property type="entry name" value="Spore Coat Polysaccharide Biosynthesis Protein SpsA, Chain A"/>
    <property type="match status" value="1"/>
</dbReference>
<dbReference type="Proteomes" id="UP000198680">
    <property type="component" value="Unassembled WGS sequence"/>
</dbReference>
<dbReference type="InterPro" id="IPR001173">
    <property type="entry name" value="Glyco_trans_2-like"/>
</dbReference>
<dbReference type="OrthoDB" id="3177103at2"/>
<dbReference type="PANTHER" id="PTHR48090:SF7">
    <property type="entry name" value="RFBJ PROTEIN"/>
    <property type="match status" value="1"/>
</dbReference>
<evidence type="ECO:0000313" key="4">
    <source>
        <dbReference type="Proteomes" id="UP000198680"/>
    </source>
</evidence>
<sequence>MTSDLQATPDTTGWAVPRGDVHVLAPRTSRYCVLIPVINEGERLLGQLRRLRDLGLGLDVVVADGGSTDGSADPDLLRGLGVRALLVKRDRGKLSAQLRMGFAFALTEGYEGVITVDGNGKDDVSALPRFVAALDAGAGFVQGSRYVPGGRAVNTPRERHLAITYFHAPVTSLAARTRYTDTTNGFRGHSRALLLDPRVAPMREVFDTYELLAYLPIRAARLGHRCTEVPVTRAYPDAGAVPTKIHGRRAQFALVEILLRAALGRYDAPGTRG</sequence>
<evidence type="ECO:0000259" key="2">
    <source>
        <dbReference type="Pfam" id="PF00535"/>
    </source>
</evidence>
<gene>
    <name evidence="3" type="ORF">SAMN05660642_00381</name>
</gene>
<dbReference type="GO" id="GO:0016757">
    <property type="term" value="F:glycosyltransferase activity"/>
    <property type="evidence" value="ECO:0007669"/>
    <property type="project" value="UniProtKB-KW"/>
</dbReference>
<dbReference type="SUPFAM" id="SSF53448">
    <property type="entry name" value="Nucleotide-diphospho-sugar transferases"/>
    <property type="match status" value="1"/>
</dbReference>
<dbReference type="AlphaFoldDB" id="A0A1G9LDD2"/>
<evidence type="ECO:0000256" key="1">
    <source>
        <dbReference type="ARBA" id="ARBA00006739"/>
    </source>
</evidence>
<accession>A0A1G9LDD2</accession>